<evidence type="ECO:0000313" key="1">
    <source>
        <dbReference type="EMBL" id="KAK7851831.1"/>
    </source>
</evidence>
<sequence>MGKEEYQDEESKARSEPIKIFPAKDIQQATNNYDPNLILGSVITTVYKGTLDEREVAIKSKALQCIGPLR</sequence>
<accession>A0AAW0LLQ7</accession>
<gene>
    <name evidence="1" type="ORF">CFP56_040795</name>
</gene>
<dbReference type="Gene3D" id="3.30.200.20">
    <property type="entry name" value="Phosphorylase Kinase, domain 1"/>
    <property type="match status" value="1"/>
</dbReference>
<evidence type="ECO:0000313" key="2">
    <source>
        <dbReference type="Proteomes" id="UP000237347"/>
    </source>
</evidence>
<dbReference type="AlphaFoldDB" id="A0AAW0LLQ7"/>
<dbReference type="EMBL" id="PKMF04000082">
    <property type="protein sequence ID" value="KAK7851831.1"/>
    <property type="molecule type" value="Genomic_DNA"/>
</dbReference>
<organism evidence="1 2">
    <name type="scientific">Quercus suber</name>
    <name type="common">Cork oak</name>
    <dbReference type="NCBI Taxonomy" id="58331"/>
    <lineage>
        <taxon>Eukaryota</taxon>
        <taxon>Viridiplantae</taxon>
        <taxon>Streptophyta</taxon>
        <taxon>Embryophyta</taxon>
        <taxon>Tracheophyta</taxon>
        <taxon>Spermatophyta</taxon>
        <taxon>Magnoliopsida</taxon>
        <taxon>eudicotyledons</taxon>
        <taxon>Gunneridae</taxon>
        <taxon>Pentapetalae</taxon>
        <taxon>rosids</taxon>
        <taxon>fabids</taxon>
        <taxon>Fagales</taxon>
        <taxon>Fagaceae</taxon>
        <taxon>Quercus</taxon>
    </lineage>
</organism>
<proteinExistence type="predicted"/>
<comment type="caution">
    <text evidence="1">The sequence shown here is derived from an EMBL/GenBank/DDBJ whole genome shotgun (WGS) entry which is preliminary data.</text>
</comment>
<keyword evidence="2" id="KW-1185">Reference proteome</keyword>
<name>A0AAW0LLQ7_QUESU</name>
<reference evidence="1 2" key="1">
    <citation type="journal article" date="2018" name="Sci. Data">
        <title>The draft genome sequence of cork oak.</title>
        <authorList>
            <person name="Ramos A.M."/>
            <person name="Usie A."/>
            <person name="Barbosa P."/>
            <person name="Barros P.M."/>
            <person name="Capote T."/>
            <person name="Chaves I."/>
            <person name="Simoes F."/>
            <person name="Abreu I."/>
            <person name="Carrasquinho I."/>
            <person name="Faro C."/>
            <person name="Guimaraes J.B."/>
            <person name="Mendonca D."/>
            <person name="Nobrega F."/>
            <person name="Rodrigues L."/>
            <person name="Saibo N.J.M."/>
            <person name="Varela M.C."/>
            <person name="Egas C."/>
            <person name="Matos J."/>
            <person name="Miguel C.M."/>
            <person name="Oliveira M.M."/>
            <person name="Ricardo C.P."/>
            <person name="Goncalves S."/>
        </authorList>
    </citation>
    <scope>NUCLEOTIDE SEQUENCE [LARGE SCALE GENOMIC DNA]</scope>
    <source>
        <strain evidence="2">cv. HL8</strain>
    </source>
</reference>
<protein>
    <submittedName>
        <fullName evidence="1">Uncharacterized protein</fullName>
    </submittedName>
</protein>
<dbReference type="Proteomes" id="UP000237347">
    <property type="component" value="Unassembled WGS sequence"/>
</dbReference>